<feature type="transmembrane region" description="Helical" evidence="1">
    <location>
        <begin position="105"/>
        <end position="126"/>
    </location>
</feature>
<reference evidence="3" key="1">
    <citation type="journal article" date="2022" name="bioRxiv">
        <title>Thiovibrio frasassiensisgen. nov., sp. nov., an autotrophic, elemental sulfur disproportionating bacterium isolated from sulfidic karst sediment, and proposal of Thiovibrionaceae fam. nov.</title>
        <authorList>
            <person name="Aronson H."/>
            <person name="Thomas C."/>
            <person name="Bhattacharyya M."/>
            <person name="Eckstein S."/>
            <person name="Jensen S."/>
            <person name="Barco R."/>
            <person name="Macalady J."/>
            <person name="Amend J."/>
        </authorList>
    </citation>
    <scope>NUCLEOTIDE SEQUENCE</scope>
    <source>
        <strain evidence="3">RS19-109</strain>
    </source>
</reference>
<feature type="domain" description="Glycosyltransferase subfamily 4-like N-terminal" evidence="2">
    <location>
        <begin position="18"/>
        <end position="181"/>
    </location>
</feature>
<dbReference type="GO" id="GO:0016757">
    <property type="term" value="F:glycosyltransferase activity"/>
    <property type="evidence" value="ECO:0007669"/>
    <property type="project" value="UniProtKB-ARBA"/>
</dbReference>
<gene>
    <name evidence="3" type="ORF">OLX77_07755</name>
</gene>
<dbReference type="AlphaFoldDB" id="A0A9X4MHP3"/>
<reference evidence="3" key="2">
    <citation type="submission" date="2022-10" db="EMBL/GenBank/DDBJ databases">
        <authorList>
            <person name="Aronson H.S."/>
        </authorList>
    </citation>
    <scope>NUCLEOTIDE SEQUENCE</scope>
    <source>
        <strain evidence="3">RS19-109</strain>
    </source>
</reference>
<organism evidence="3 4">
    <name type="scientific">Thiovibrio frasassiensis</name>
    <dbReference type="NCBI Taxonomy" id="2984131"/>
    <lineage>
        <taxon>Bacteria</taxon>
        <taxon>Pseudomonadati</taxon>
        <taxon>Thermodesulfobacteriota</taxon>
        <taxon>Desulfobulbia</taxon>
        <taxon>Desulfobulbales</taxon>
        <taxon>Thiovibrionaceae</taxon>
        <taxon>Thiovibrio</taxon>
    </lineage>
</organism>
<keyword evidence="1" id="KW-0812">Transmembrane</keyword>
<dbReference type="Gene3D" id="3.40.50.2000">
    <property type="entry name" value="Glycogen Phosphorylase B"/>
    <property type="match status" value="2"/>
</dbReference>
<name>A0A9X4MHP3_9BACT</name>
<keyword evidence="4" id="KW-1185">Reference proteome</keyword>
<dbReference type="SUPFAM" id="SSF53756">
    <property type="entry name" value="UDP-Glycosyltransferase/glycogen phosphorylase"/>
    <property type="match status" value="1"/>
</dbReference>
<dbReference type="PANTHER" id="PTHR12526:SF622">
    <property type="entry name" value="GLYCOSYLTRANSFERASE (GROUP I)"/>
    <property type="match status" value="1"/>
</dbReference>
<evidence type="ECO:0000313" key="3">
    <source>
        <dbReference type="EMBL" id="MDG4476050.1"/>
    </source>
</evidence>
<comment type="caution">
    <text evidence="3">The sequence shown here is derived from an EMBL/GenBank/DDBJ whole genome shotgun (WGS) entry which is preliminary data.</text>
</comment>
<dbReference type="EMBL" id="JAPHEH010000001">
    <property type="protein sequence ID" value="MDG4476050.1"/>
    <property type="molecule type" value="Genomic_DNA"/>
</dbReference>
<dbReference type="Pfam" id="PF13579">
    <property type="entry name" value="Glyco_trans_4_4"/>
    <property type="match status" value="1"/>
</dbReference>
<keyword evidence="1" id="KW-0472">Membrane</keyword>
<evidence type="ECO:0000259" key="2">
    <source>
        <dbReference type="Pfam" id="PF13579"/>
    </source>
</evidence>
<evidence type="ECO:0000256" key="1">
    <source>
        <dbReference type="SAM" id="Phobius"/>
    </source>
</evidence>
<protein>
    <submittedName>
        <fullName evidence="3">Glycosyltransferase family 4 protein</fullName>
    </submittedName>
</protein>
<dbReference type="Pfam" id="PF13692">
    <property type="entry name" value="Glyco_trans_1_4"/>
    <property type="match status" value="1"/>
</dbReference>
<dbReference type="RefSeq" id="WP_307633019.1">
    <property type="nucleotide sequence ID" value="NZ_JAPHEH010000001.1"/>
</dbReference>
<accession>A0A9X4MHP3</accession>
<proteinExistence type="predicted"/>
<keyword evidence="1" id="KW-1133">Transmembrane helix</keyword>
<feature type="transmembrane region" description="Helical" evidence="1">
    <location>
        <begin position="77"/>
        <end position="98"/>
    </location>
</feature>
<dbReference type="InterPro" id="IPR028098">
    <property type="entry name" value="Glyco_trans_4-like_N"/>
</dbReference>
<dbReference type="CDD" id="cd03794">
    <property type="entry name" value="GT4_WbuB-like"/>
    <property type="match status" value="1"/>
</dbReference>
<sequence>MQVLIVSQYFYPENFSINDVAGTLLEKGIEVEVLTGKPNYPCGEIFAGYRAWGCQQDTHRGININRIPILPRGRGGWWLALNYLSFILAGLLFAPWMLRKKRFDVIFIYAPSPILQAIPAIFLGWLKRCPVVLWVQDLWPESLSATGYVRNRAVLKLVERVVRFIYRHVDLLLVQSRAFEGPVCALASGTPIEYCPNSVGDTFAISATNETPSVEGLGEGFSVMFAGNIGAAQAVGVIVEAASFLREYVDIHFVVLGDGSSRESMLKEVRQRGLTNLHLPGRFPVETMPGFMQKASVLLVTLADQPIFAATVPNKVQAYMAAGKPIIACLNGEGARLVVEAKAGLAIPAEDSMALADAILYLYKHSPEERAKMGENGRRYYQEHFAHDRLIDQLIRQLCRVSQSEKDIP</sequence>
<evidence type="ECO:0000313" key="4">
    <source>
        <dbReference type="Proteomes" id="UP001154240"/>
    </source>
</evidence>
<dbReference type="Proteomes" id="UP001154240">
    <property type="component" value="Unassembled WGS sequence"/>
</dbReference>
<dbReference type="PANTHER" id="PTHR12526">
    <property type="entry name" value="GLYCOSYLTRANSFERASE"/>
    <property type="match status" value="1"/>
</dbReference>